<dbReference type="EMBL" id="QUNG01000014">
    <property type="protein sequence ID" value="REG81453.1"/>
    <property type="molecule type" value="Genomic_DNA"/>
</dbReference>
<dbReference type="InterPro" id="IPR022695">
    <property type="entry name" value="Histidinol_DH_monofunct"/>
</dbReference>
<keyword evidence="2 7" id="KW-0862">Zinc</keyword>
<dbReference type="InterPro" id="IPR001692">
    <property type="entry name" value="Histidinol_DH_CS"/>
</dbReference>
<dbReference type="GO" id="GO:0000105">
    <property type="term" value="P:L-histidine biosynthetic process"/>
    <property type="evidence" value="ECO:0007669"/>
    <property type="project" value="InterPro"/>
</dbReference>
<feature type="binding site" evidence="6">
    <location>
        <position position="350"/>
    </location>
    <ligand>
        <name>substrate</name>
    </ligand>
</feature>
<keyword evidence="1 7" id="KW-0479">Metal-binding</keyword>
<dbReference type="InterPro" id="IPR012131">
    <property type="entry name" value="Hstdl_DH"/>
</dbReference>
<keyword evidence="10" id="KW-1185">Reference proteome</keyword>
<evidence type="ECO:0000256" key="4">
    <source>
        <dbReference type="PIRNR" id="PIRNR000099"/>
    </source>
</evidence>
<dbReference type="GO" id="GO:0046872">
    <property type="term" value="F:metal ion binding"/>
    <property type="evidence" value="ECO:0007669"/>
    <property type="project" value="UniProtKB-KW"/>
</dbReference>
<keyword evidence="3 4" id="KW-0560">Oxidoreductase</keyword>
<dbReference type="PANTHER" id="PTHR21256:SF14">
    <property type="entry name" value="HISTIDINOL DEHYDROGENASE"/>
    <property type="match status" value="1"/>
</dbReference>
<feature type="binding site" evidence="6">
    <location>
        <position position="317"/>
    </location>
    <ligand>
        <name>substrate</name>
    </ligand>
</feature>
<dbReference type="Pfam" id="PF00815">
    <property type="entry name" value="Histidinol_dh"/>
    <property type="match status" value="1"/>
</dbReference>
<feature type="binding site" evidence="7">
    <location>
        <position position="251"/>
    </location>
    <ligand>
        <name>Zn(2+)</name>
        <dbReference type="ChEBI" id="CHEBI:29105"/>
    </ligand>
</feature>
<dbReference type="Gene3D" id="1.20.5.1300">
    <property type="match status" value="1"/>
</dbReference>
<protein>
    <submittedName>
        <fullName evidence="9">Sulfopropanediol 3-dehydrogenase</fullName>
    </submittedName>
</protein>
<organism evidence="9 10">
    <name type="scientific">Marinomonas pollencensis</name>
    <dbReference type="NCBI Taxonomy" id="491954"/>
    <lineage>
        <taxon>Bacteria</taxon>
        <taxon>Pseudomonadati</taxon>
        <taxon>Pseudomonadota</taxon>
        <taxon>Gammaproteobacteria</taxon>
        <taxon>Oceanospirillales</taxon>
        <taxon>Oceanospirillaceae</taxon>
        <taxon>Marinomonas</taxon>
    </lineage>
</organism>
<dbReference type="AlphaFoldDB" id="A0A3E0DFG7"/>
<gene>
    <name evidence="9" type="ORF">DFP81_11440</name>
</gene>
<proteinExistence type="inferred from homology"/>
<evidence type="ECO:0000256" key="7">
    <source>
        <dbReference type="PIRSR" id="PIRSR000099-4"/>
    </source>
</evidence>
<feature type="active site" description="Proton acceptor" evidence="5">
    <location>
        <position position="317"/>
    </location>
</feature>
<comment type="similarity">
    <text evidence="4 8">Belongs to the histidinol dehydrogenase family.</text>
</comment>
<reference evidence="9 10" key="1">
    <citation type="submission" date="2018-08" db="EMBL/GenBank/DDBJ databases">
        <title>Genomic Encyclopedia of Type Strains, Phase III (KMG-III): the genomes of soil and plant-associated and newly described type strains.</title>
        <authorList>
            <person name="Whitman W."/>
        </authorList>
    </citation>
    <scope>NUCLEOTIDE SEQUENCE [LARGE SCALE GENOMIC DNA]</scope>
    <source>
        <strain evidence="9 10">CECT 7375</strain>
    </source>
</reference>
<comment type="caution">
    <text evidence="9">The sequence shown here is derived from an EMBL/GenBank/DDBJ whole genome shotgun (WGS) entry which is preliminary data.</text>
</comment>
<dbReference type="PIRSF" id="PIRSF000099">
    <property type="entry name" value="Histidinol_dh"/>
    <property type="match status" value="1"/>
</dbReference>
<evidence type="ECO:0000256" key="5">
    <source>
        <dbReference type="PIRSR" id="PIRSR000099-1"/>
    </source>
</evidence>
<feature type="binding site" evidence="7">
    <location>
        <position position="248"/>
    </location>
    <ligand>
        <name>Zn(2+)</name>
        <dbReference type="ChEBI" id="CHEBI:29105"/>
    </ligand>
</feature>
<sequence length="437" mass="47768">MEYLKNAVSSSTVADEDEKIQAAVKVMLQRIQEEGEAAVRAYALQFDNWQGDFILTDEKRQALIASVPQSVKDDIDFAHRQIKRFAQAQRDSLVSFEIETEPGVRLGQRVLPVQCAGCYVPGGRYAHAASALMSVATAKAAGVPFVVACSPPRGDSINPAVVYAMDVAGADMILEMGGVHAIASMAGGLFTGKPADILVGPGNAYVAEAKRMLFGSVGIDVFAGPTESAIIADKTADPMTIAVDLVSQAEHGTNSPVWLFTDSREIAEKVLEIMPQVIADMPNADVCEAAWRDHGVVILADDRDELVRISDDYACEHLQILAQDLDWWKDNLNNYGSLFLGEGSTVSQGDKCSGTNHILPTKKAARYSGGLNVQKFMKVLTYQELDEEANLAFSTAGSRISRTEGMEGHARACDWRLRKFFPEKEWDFTVYDQKRYD</sequence>
<dbReference type="Gene3D" id="3.40.50.1980">
    <property type="entry name" value="Nitrogenase molybdenum iron protein domain"/>
    <property type="match status" value="2"/>
</dbReference>
<feature type="binding site" evidence="7">
    <location>
        <position position="409"/>
    </location>
    <ligand>
        <name>Zn(2+)</name>
        <dbReference type="ChEBI" id="CHEBI:29105"/>
    </ligand>
</feature>
<evidence type="ECO:0000256" key="8">
    <source>
        <dbReference type="RuleBase" id="RU004175"/>
    </source>
</evidence>
<evidence type="ECO:0000256" key="1">
    <source>
        <dbReference type="ARBA" id="ARBA00022723"/>
    </source>
</evidence>
<dbReference type="Proteomes" id="UP000256542">
    <property type="component" value="Unassembled WGS sequence"/>
</dbReference>
<dbReference type="FunFam" id="3.40.50.1980:FF:000001">
    <property type="entry name" value="Histidinol dehydrogenase"/>
    <property type="match status" value="1"/>
</dbReference>
<feature type="binding site" evidence="7">
    <location>
        <position position="350"/>
    </location>
    <ligand>
        <name>Zn(2+)</name>
        <dbReference type="ChEBI" id="CHEBI:29105"/>
    </ligand>
</feature>
<dbReference type="InterPro" id="IPR016161">
    <property type="entry name" value="Ald_DH/histidinol_DH"/>
</dbReference>
<feature type="active site" description="Proton acceptor" evidence="5">
    <location>
        <position position="316"/>
    </location>
</feature>
<dbReference type="PRINTS" id="PR00083">
    <property type="entry name" value="HOLDHDRGNASE"/>
</dbReference>
<evidence type="ECO:0000256" key="2">
    <source>
        <dbReference type="ARBA" id="ARBA00022833"/>
    </source>
</evidence>
<dbReference type="NCBIfam" id="TIGR00069">
    <property type="entry name" value="hisD"/>
    <property type="match status" value="1"/>
</dbReference>
<feature type="binding site" evidence="6">
    <location>
        <position position="251"/>
    </location>
    <ligand>
        <name>substrate</name>
    </ligand>
</feature>
<evidence type="ECO:0000256" key="6">
    <source>
        <dbReference type="PIRSR" id="PIRSR000099-3"/>
    </source>
</evidence>
<dbReference type="CDD" id="cd06572">
    <property type="entry name" value="Histidinol_dh"/>
    <property type="match status" value="1"/>
</dbReference>
<accession>A0A3E0DFG7</accession>
<evidence type="ECO:0000256" key="3">
    <source>
        <dbReference type="ARBA" id="ARBA00023002"/>
    </source>
</evidence>
<evidence type="ECO:0000313" key="10">
    <source>
        <dbReference type="Proteomes" id="UP000256542"/>
    </source>
</evidence>
<evidence type="ECO:0000313" key="9">
    <source>
        <dbReference type="EMBL" id="REG81453.1"/>
    </source>
</evidence>
<comment type="cofactor">
    <cofactor evidence="7">
        <name>Zn(2+)</name>
        <dbReference type="ChEBI" id="CHEBI:29105"/>
    </cofactor>
    <text evidence="7">Binds 1 zinc ion per subunit.</text>
</comment>
<feature type="binding site" evidence="6">
    <location>
        <position position="409"/>
    </location>
    <ligand>
        <name>substrate</name>
    </ligand>
</feature>
<feature type="binding site" evidence="6">
    <location>
        <position position="226"/>
    </location>
    <ligand>
        <name>substrate</name>
    </ligand>
</feature>
<name>A0A3E0DFG7_9GAMM</name>
<dbReference type="SUPFAM" id="SSF53720">
    <property type="entry name" value="ALDH-like"/>
    <property type="match status" value="1"/>
</dbReference>
<dbReference type="PROSITE" id="PS00611">
    <property type="entry name" value="HISOL_DEHYDROGENASE"/>
    <property type="match status" value="1"/>
</dbReference>
<dbReference type="RefSeq" id="WP_115898819.1">
    <property type="nucleotide sequence ID" value="NZ_QUNG01000014.1"/>
</dbReference>
<feature type="binding site" evidence="6">
    <location>
        <position position="404"/>
    </location>
    <ligand>
        <name>substrate</name>
    </ligand>
</feature>
<dbReference type="GO" id="GO:0004399">
    <property type="term" value="F:histidinol dehydrogenase activity"/>
    <property type="evidence" value="ECO:0007669"/>
    <property type="project" value="InterPro"/>
</dbReference>
<dbReference type="PANTHER" id="PTHR21256">
    <property type="entry name" value="HISTIDINOL DEHYDROGENASE HDH"/>
    <property type="match status" value="1"/>
</dbReference>
<dbReference type="OrthoDB" id="9805269at2"/>
<feature type="binding site" evidence="6">
    <location>
        <position position="248"/>
    </location>
    <ligand>
        <name>substrate</name>
    </ligand>
</feature>
<dbReference type="GO" id="GO:0051287">
    <property type="term" value="F:NAD binding"/>
    <property type="evidence" value="ECO:0007669"/>
    <property type="project" value="InterPro"/>
</dbReference>
<dbReference type="GO" id="GO:0005829">
    <property type="term" value="C:cytosol"/>
    <property type="evidence" value="ECO:0007669"/>
    <property type="project" value="TreeGrafter"/>
</dbReference>